<gene>
    <name evidence="3" type="ORF">BTO28_05025</name>
</gene>
<evidence type="ECO:0000256" key="1">
    <source>
        <dbReference type="SAM" id="MobiDB-lite"/>
    </source>
</evidence>
<sequence>MVIRKNRLGKRAALIGLLIGLFGGFETERLEENPFLLTSIAKAAEVKQASSVLVTERNEKKRKSDEPSETSKKSYQPTFKKYSMFNSAVYVYTSGTNETLKVSLGTSKLERLINMKMNKETAKINMGMFGPGSQHGGMYLVDGKYIQAPSARYISLHLYKDGRIDIANYDNKTFARSKLNQLKQQTNFVVGTSYALVQDGVKNLENAYRFSHSTQRNPRSLFGQLKDGRYILVAVDGRSGTSKGVTADQSALIMLKLGAVEAVNFDGGGSSSLVVRGKTVNRPTENRNIGSALFVVKK</sequence>
<reference evidence="3 4" key="1">
    <citation type="submission" date="2016-12" db="EMBL/GenBank/DDBJ databases">
        <title>Domibacillus sp. SAB 38T whole genome sequencing.</title>
        <authorList>
            <person name="Verma A."/>
            <person name="Ojha A.K."/>
            <person name="Krishnamurthi S."/>
        </authorList>
    </citation>
    <scope>NUCLEOTIDE SEQUENCE [LARGE SCALE GENOMIC DNA]</scope>
    <source>
        <strain evidence="3 4">SAB 38</strain>
    </source>
</reference>
<feature type="domain" description="Phosphodiester glycosidase" evidence="2">
    <location>
        <begin position="119"/>
        <end position="295"/>
    </location>
</feature>
<dbReference type="PANTHER" id="PTHR40446">
    <property type="entry name" value="N-ACETYLGLUCOSAMINE-1-PHOSPHODIESTER ALPHA-N-ACETYLGLUCOSAMINIDASE"/>
    <property type="match status" value="1"/>
</dbReference>
<dbReference type="PANTHER" id="PTHR40446:SF2">
    <property type="entry name" value="N-ACETYLGLUCOSAMINE-1-PHOSPHODIESTER ALPHA-N-ACETYLGLUCOSAMINIDASE"/>
    <property type="match status" value="1"/>
</dbReference>
<feature type="compositionally biased region" description="Basic and acidic residues" evidence="1">
    <location>
        <begin position="56"/>
        <end position="72"/>
    </location>
</feature>
<dbReference type="Proteomes" id="UP000188613">
    <property type="component" value="Unassembled WGS sequence"/>
</dbReference>
<comment type="caution">
    <text evidence="3">The sequence shown here is derived from an EMBL/GenBank/DDBJ whole genome shotgun (WGS) entry which is preliminary data.</text>
</comment>
<accession>A0A1V2AA40</accession>
<dbReference type="AlphaFoldDB" id="A0A1V2AA40"/>
<evidence type="ECO:0000313" key="3">
    <source>
        <dbReference type="EMBL" id="OMP67851.1"/>
    </source>
</evidence>
<evidence type="ECO:0000259" key="2">
    <source>
        <dbReference type="Pfam" id="PF09992"/>
    </source>
</evidence>
<dbReference type="PIRSF" id="PIRSF031512">
    <property type="entry name" value="EpsL"/>
    <property type="match status" value="1"/>
</dbReference>
<dbReference type="InterPro" id="IPR014565">
    <property type="entry name" value="EpsL_firmicutes"/>
</dbReference>
<keyword evidence="4" id="KW-1185">Reference proteome</keyword>
<organism evidence="3 4">
    <name type="scientific">Domibacillus epiphyticus</name>
    <dbReference type="NCBI Taxonomy" id="1714355"/>
    <lineage>
        <taxon>Bacteria</taxon>
        <taxon>Bacillati</taxon>
        <taxon>Bacillota</taxon>
        <taxon>Bacilli</taxon>
        <taxon>Bacillales</taxon>
        <taxon>Bacillaceae</taxon>
        <taxon>Domibacillus</taxon>
    </lineage>
</organism>
<dbReference type="Pfam" id="PF09992">
    <property type="entry name" value="NAGPA"/>
    <property type="match status" value="1"/>
</dbReference>
<protein>
    <recommendedName>
        <fullName evidence="2">Phosphodiester glycosidase domain-containing protein</fullName>
    </recommendedName>
</protein>
<dbReference type="InterPro" id="IPR018711">
    <property type="entry name" value="NAGPA"/>
</dbReference>
<proteinExistence type="predicted"/>
<feature type="region of interest" description="Disordered" evidence="1">
    <location>
        <begin position="52"/>
        <end position="73"/>
    </location>
</feature>
<evidence type="ECO:0000313" key="4">
    <source>
        <dbReference type="Proteomes" id="UP000188613"/>
    </source>
</evidence>
<dbReference type="EMBL" id="MSFI01000008">
    <property type="protein sequence ID" value="OMP67851.1"/>
    <property type="molecule type" value="Genomic_DNA"/>
</dbReference>
<name>A0A1V2AA40_9BACI</name>